<keyword evidence="2" id="KW-1185">Reference proteome</keyword>
<comment type="caution">
    <text evidence="1">The sequence shown here is derived from an EMBL/GenBank/DDBJ whole genome shotgun (WGS) entry which is preliminary data.</text>
</comment>
<dbReference type="EMBL" id="CM024804">
    <property type="protein sequence ID" value="KAG8010041.1"/>
    <property type="molecule type" value="Genomic_DNA"/>
</dbReference>
<proteinExistence type="predicted"/>
<reference evidence="1" key="1">
    <citation type="submission" date="2020-04" db="EMBL/GenBank/DDBJ databases">
        <title>A chromosome-scale assembly and high-density genetic map of the yellow drum (Nibea albiflora) genome.</title>
        <authorList>
            <person name="Xu D."/>
            <person name="Zhang W."/>
            <person name="Chen R."/>
            <person name="Tan P."/>
            <person name="Wang L."/>
            <person name="Song H."/>
            <person name="Tian L."/>
            <person name="Zhu Q."/>
            <person name="Wang B."/>
        </authorList>
    </citation>
    <scope>NUCLEOTIDE SEQUENCE</scope>
    <source>
        <strain evidence="1">ZJHYS-2018</strain>
    </source>
</reference>
<evidence type="ECO:0000313" key="2">
    <source>
        <dbReference type="Proteomes" id="UP000805704"/>
    </source>
</evidence>
<accession>A0ACB7FAH3</accession>
<dbReference type="Proteomes" id="UP000805704">
    <property type="component" value="Chromosome 16"/>
</dbReference>
<sequence length="93" mass="10469">MSALKNHITGLKEVFDKYADSDGNLTKDQFKTLLETEIEDEGVKAMIAQVGFEKIAEKADRDNDGKYSFRELCLFAAYLGRHCNKKCGKKCDA</sequence>
<name>A0ACB7FAH3_NIBAL</name>
<organism evidence="1 2">
    <name type="scientific">Nibea albiflora</name>
    <name type="common">Yellow drum</name>
    <name type="synonym">Corvina albiflora</name>
    <dbReference type="NCBI Taxonomy" id="240163"/>
    <lineage>
        <taxon>Eukaryota</taxon>
        <taxon>Metazoa</taxon>
        <taxon>Chordata</taxon>
        <taxon>Craniata</taxon>
        <taxon>Vertebrata</taxon>
        <taxon>Euteleostomi</taxon>
        <taxon>Actinopterygii</taxon>
        <taxon>Neopterygii</taxon>
        <taxon>Teleostei</taxon>
        <taxon>Neoteleostei</taxon>
        <taxon>Acanthomorphata</taxon>
        <taxon>Eupercaria</taxon>
        <taxon>Sciaenidae</taxon>
        <taxon>Nibea</taxon>
    </lineage>
</organism>
<evidence type="ECO:0000313" key="1">
    <source>
        <dbReference type="EMBL" id="KAG8010041.1"/>
    </source>
</evidence>
<protein>
    <submittedName>
        <fullName evidence="1">Uncharacterized protein</fullName>
    </submittedName>
</protein>
<gene>
    <name evidence="1" type="ORF">GBF38_014194</name>
</gene>